<name>A0A5B7IE89_PORTR</name>
<accession>A0A5B7IE89</accession>
<keyword evidence="1" id="KW-1133">Transmembrane helix</keyword>
<reference evidence="2 3" key="1">
    <citation type="submission" date="2019-05" db="EMBL/GenBank/DDBJ databases">
        <title>Another draft genome of Portunus trituberculatus and its Hox gene families provides insights of decapod evolution.</title>
        <authorList>
            <person name="Jeong J.-H."/>
            <person name="Song I."/>
            <person name="Kim S."/>
            <person name="Choi T."/>
            <person name="Kim D."/>
            <person name="Ryu S."/>
            <person name="Kim W."/>
        </authorList>
    </citation>
    <scope>NUCLEOTIDE SEQUENCE [LARGE SCALE GENOMIC DNA]</scope>
    <source>
        <tissue evidence="2">Muscle</tissue>
    </source>
</reference>
<organism evidence="2 3">
    <name type="scientific">Portunus trituberculatus</name>
    <name type="common">Swimming crab</name>
    <name type="synonym">Neptunus trituberculatus</name>
    <dbReference type="NCBI Taxonomy" id="210409"/>
    <lineage>
        <taxon>Eukaryota</taxon>
        <taxon>Metazoa</taxon>
        <taxon>Ecdysozoa</taxon>
        <taxon>Arthropoda</taxon>
        <taxon>Crustacea</taxon>
        <taxon>Multicrustacea</taxon>
        <taxon>Malacostraca</taxon>
        <taxon>Eumalacostraca</taxon>
        <taxon>Eucarida</taxon>
        <taxon>Decapoda</taxon>
        <taxon>Pleocyemata</taxon>
        <taxon>Brachyura</taxon>
        <taxon>Eubrachyura</taxon>
        <taxon>Portunoidea</taxon>
        <taxon>Portunidae</taxon>
        <taxon>Portuninae</taxon>
        <taxon>Portunus</taxon>
    </lineage>
</organism>
<evidence type="ECO:0000313" key="3">
    <source>
        <dbReference type="Proteomes" id="UP000324222"/>
    </source>
</evidence>
<dbReference type="AlphaFoldDB" id="A0A5B7IE89"/>
<keyword evidence="1" id="KW-0812">Transmembrane</keyword>
<evidence type="ECO:0000313" key="2">
    <source>
        <dbReference type="EMBL" id="MPC79198.1"/>
    </source>
</evidence>
<evidence type="ECO:0000256" key="1">
    <source>
        <dbReference type="SAM" id="Phobius"/>
    </source>
</evidence>
<dbReference type="Proteomes" id="UP000324222">
    <property type="component" value="Unassembled WGS sequence"/>
</dbReference>
<gene>
    <name evidence="2" type="ORF">E2C01_073713</name>
</gene>
<keyword evidence="1" id="KW-0472">Membrane</keyword>
<feature type="transmembrane region" description="Helical" evidence="1">
    <location>
        <begin position="72"/>
        <end position="99"/>
    </location>
</feature>
<dbReference type="EMBL" id="VSRR010050493">
    <property type="protein sequence ID" value="MPC79198.1"/>
    <property type="molecule type" value="Genomic_DNA"/>
</dbReference>
<comment type="caution">
    <text evidence="2">The sequence shown here is derived from an EMBL/GenBank/DDBJ whole genome shotgun (WGS) entry which is preliminary data.</text>
</comment>
<sequence>MTCPRLPLVTMKALGETAVDEGGAVAVAGVGGVEAEMVVEGVEEEAAATIVARRATCHEAAPRRRVALEWTLVVVVAVALVVLVAVVTVVLVAVVVVVVDEVEDALM</sequence>
<keyword evidence="3" id="KW-1185">Reference proteome</keyword>
<proteinExistence type="predicted"/>
<protein>
    <submittedName>
        <fullName evidence="2">Uncharacterized protein</fullName>
    </submittedName>
</protein>